<evidence type="ECO:0000256" key="1">
    <source>
        <dbReference type="SAM" id="SignalP"/>
    </source>
</evidence>
<evidence type="ECO:0000313" key="3">
    <source>
        <dbReference type="WBParaSite" id="Pan_g12138.t1"/>
    </source>
</evidence>
<organism evidence="2 3">
    <name type="scientific">Panagrellus redivivus</name>
    <name type="common">Microworm</name>
    <dbReference type="NCBI Taxonomy" id="6233"/>
    <lineage>
        <taxon>Eukaryota</taxon>
        <taxon>Metazoa</taxon>
        <taxon>Ecdysozoa</taxon>
        <taxon>Nematoda</taxon>
        <taxon>Chromadorea</taxon>
        <taxon>Rhabditida</taxon>
        <taxon>Tylenchina</taxon>
        <taxon>Panagrolaimomorpha</taxon>
        <taxon>Panagrolaimoidea</taxon>
        <taxon>Panagrolaimidae</taxon>
        <taxon>Panagrellus</taxon>
    </lineage>
</organism>
<feature type="chain" id="PRO_5028872740" evidence="1">
    <location>
        <begin position="20"/>
        <end position="92"/>
    </location>
</feature>
<dbReference type="WBParaSite" id="Pan_g12138.t1">
    <property type="protein sequence ID" value="Pan_g12138.t1"/>
    <property type="gene ID" value="Pan_g12138"/>
</dbReference>
<reference evidence="2" key="1">
    <citation type="journal article" date="2013" name="Genetics">
        <title>The draft genome and transcriptome of Panagrellus redivivus are shaped by the harsh demands of a free-living lifestyle.</title>
        <authorList>
            <person name="Srinivasan J."/>
            <person name="Dillman A.R."/>
            <person name="Macchietto M.G."/>
            <person name="Heikkinen L."/>
            <person name="Lakso M."/>
            <person name="Fracchia K.M."/>
            <person name="Antoshechkin I."/>
            <person name="Mortazavi A."/>
            <person name="Wong G."/>
            <person name="Sternberg P.W."/>
        </authorList>
    </citation>
    <scope>NUCLEOTIDE SEQUENCE [LARGE SCALE GENOMIC DNA]</scope>
    <source>
        <strain evidence="2">MT8872</strain>
    </source>
</reference>
<name>A0A7E4UTC1_PANRE</name>
<sequence>MFLQLTILLIGSLLSLGGADVKPSVAPVGTTSTAPAAEDSKIFGVASELFSSFFTGLFNVVKTISHVLMDKNVVNSTIAPSIAPVSPSTVAH</sequence>
<reference evidence="3" key="2">
    <citation type="submission" date="2020-10" db="UniProtKB">
        <authorList>
            <consortium name="WormBaseParasite"/>
        </authorList>
    </citation>
    <scope>IDENTIFICATION</scope>
</reference>
<keyword evidence="1" id="KW-0732">Signal</keyword>
<proteinExistence type="predicted"/>
<feature type="signal peptide" evidence="1">
    <location>
        <begin position="1"/>
        <end position="19"/>
    </location>
</feature>
<dbReference type="AlphaFoldDB" id="A0A7E4UTC1"/>
<protein>
    <submittedName>
        <fullName evidence="3">Secreted protein</fullName>
    </submittedName>
</protein>
<dbReference type="Proteomes" id="UP000492821">
    <property type="component" value="Unassembled WGS sequence"/>
</dbReference>
<accession>A0A7E4UTC1</accession>
<evidence type="ECO:0000313" key="2">
    <source>
        <dbReference type="Proteomes" id="UP000492821"/>
    </source>
</evidence>
<keyword evidence="2" id="KW-1185">Reference proteome</keyword>